<feature type="compositionally biased region" description="Basic and acidic residues" evidence="1">
    <location>
        <begin position="35"/>
        <end position="56"/>
    </location>
</feature>
<comment type="caution">
    <text evidence="2">The sequence shown here is derived from an EMBL/GenBank/DDBJ whole genome shotgun (WGS) entry which is preliminary data.</text>
</comment>
<evidence type="ECO:0000313" key="2">
    <source>
        <dbReference type="EMBL" id="MCD7458199.1"/>
    </source>
</evidence>
<dbReference type="EMBL" id="JACEIK010000503">
    <property type="protein sequence ID" value="MCD7458199.1"/>
    <property type="molecule type" value="Genomic_DNA"/>
</dbReference>
<evidence type="ECO:0000313" key="3">
    <source>
        <dbReference type="Proteomes" id="UP000823775"/>
    </source>
</evidence>
<gene>
    <name evidence="2" type="ORF">HAX54_037518</name>
</gene>
<protein>
    <submittedName>
        <fullName evidence="2">Uncharacterized protein</fullName>
    </submittedName>
</protein>
<dbReference type="Proteomes" id="UP000823775">
    <property type="component" value="Unassembled WGS sequence"/>
</dbReference>
<sequence length="151" mass="17402">MEETRVEDIDDEEENLPKSVIVDKPIVINVDPDETEKHPIVAKEGACEKEKEKETPKSSARLRSSKSHNSRVKCNRRMPNRSHASENTVALQIKVKEKKKGPAEEEAEFGSDPELEEALRKENEDEDRRVELLRKRGKDALRFNVFPILKE</sequence>
<feature type="compositionally biased region" description="Acidic residues" evidence="1">
    <location>
        <begin position="104"/>
        <end position="116"/>
    </location>
</feature>
<evidence type="ECO:0000256" key="1">
    <source>
        <dbReference type="SAM" id="MobiDB-lite"/>
    </source>
</evidence>
<reference evidence="2 3" key="1">
    <citation type="journal article" date="2021" name="BMC Genomics">
        <title>Datura genome reveals duplications of psychoactive alkaloid biosynthetic genes and high mutation rate following tissue culture.</title>
        <authorList>
            <person name="Rajewski A."/>
            <person name="Carter-House D."/>
            <person name="Stajich J."/>
            <person name="Litt A."/>
        </authorList>
    </citation>
    <scope>NUCLEOTIDE SEQUENCE [LARGE SCALE GENOMIC DNA]</scope>
    <source>
        <strain evidence="2">AR-01</strain>
    </source>
</reference>
<feature type="compositionally biased region" description="Basic residues" evidence="1">
    <location>
        <begin position="63"/>
        <end position="80"/>
    </location>
</feature>
<organism evidence="2 3">
    <name type="scientific">Datura stramonium</name>
    <name type="common">Jimsonweed</name>
    <name type="synonym">Common thornapple</name>
    <dbReference type="NCBI Taxonomy" id="4076"/>
    <lineage>
        <taxon>Eukaryota</taxon>
        <taxon>Viridiplantae</taxon>
        <taxon>Streptophyta</taxon>
        <taxon>Embryophyta</taxon>
        <taxon>Tracheophyta</taxon>
        <taxon>Spermatophyta</taxon>
        <taxon>Magnoliopsida</taxon>
        <taxon>eudicotyledons</taxon>
        <taxon>Gunneridae</taxon>
        <taxon>Pentapetalae</taxon>
        <taxon>asterids</taxon>
        <taxon>lamiids</taxon>
        <taxon>Solanales</taxon>
        <taxon>Solanaceae</taxon>
        <taxon>Solanoideae</taxon>
        <taxon>Datureae</taxon>
        <taxon>Datura</taxon>
    </lineage>
</organism>
<proteinExistence type="predicted"/>
<keyword evidence="3" id="KW-1185">Reference proteome</keyword>
<accession>A0ABS8SI33</accession>
<name>A0ABS8SI33_DATST</name>
<feature type="compositionally biased region" description="Basic and acidic residues" evidence="1">
    <location>
        <begin position="117"/>
        <end position="126"/>
    </location>
</feature>
<feature type="region of interest" description="Disordered" evidence="1">
    <location>
        <begin position="30"/>
        <end position="126"/>
    </location>
</feature>